<evidence type="ECO:0000256" key="3">
    <source>
        <dbReference type="ARBA" id="ARBA00023180"/>
    </source>
</evidence>
<keyword evidence="6" id="KW-0812">Transmembrane</keyword>
<feature type="domain" description="Ig-like" evidence="7">
    <location>
        <begin position="257"/>
        <end position="309"/>
    </location>
</feature>
<evidence type="ECO:0000256" key="5">
    <source>
        <dbReference type="SAM" id="MobiDB-lite"/>
    </source>
</evidence>
<feature type="transmembrane region" description="Helical" evidence="6">
    <location>
        <begin position="691"/>
        <end position="718"/>
    </location>
</feature>
<dbReference type="SUPFAM" id="SSF49265">
    <property type="entry name" value="Fibronectin type III"/>
    <property type="match status" value="1"/>
</dbReference>
<keyword evidence="6" id="KW-0472">Membrane</keyword>
<dbReference type="InterPro" id="IPR013783">
    <property type="entry name" value="Ig-like_fold"/>
</dbReference>
<dbReference type="InterPro" id="IPR036116">
    <property type="entry name" value="FN3_sf"/>
</dbReference>
<dbReference type="SUPFAM" id="SSF48726">
    <property type="entry name" value="Immunoglobulin"/>
    <property type="match status" value="5"/>
</dbReference>
<sequence length="798" mass="85201">MAHLRNQTEGGSAKMIQRVLLSFREVEGVTITVFSPTVNAEAGTDAVLRVNFTSGTNPYVSWELDLSIASWTINSDQPADIAAAYKGRLTIDTKAPSLTLNKVSIADTKNYKVTMRATGESSDEKIITLNVYDGPDDPVIKVDNANAGMQHNALVGSTVQLDCVSESLPVSYNWKYSSVNTAGASKTLSNIQRSQEGDYVCEVSNAKTTLAKSKTITIKVYNMIQGLSVSTIPENPKEGDAQVEIAYATDTGLGTATWLKDGTALPNDPRYNVTPNSLKINSPGRSDSGVYTCNLNNPFSTSSVQKTIRIFYGPEKPQISVTSLEYPNPVKYILVGSTVLLKCKAEGDPPATYYWNMVNQDDSSVPEGDTLNLNNIQANQAGSYTCIAVNDKTNKRVRSVIPLNVYQKPASAGPTCSMTPANSDLQFRCSWLGGIPKVSLKFHGLSEVKEASETLDQTETAAKLPALNGKEITCVGTHPIAPNNCSITPRSPEGILPSHNATAQPSGKVSVIISCKGSSQPPATVTWSKAGQLLTSAGIYTISSDTTDLTITGFNISGGDLTTYTCVSTNPLGSQKGSINLTGPAISKSSILVNPAHTVVTLTWETPRDSVVTGFSVQMTGPALQRSSTSRAATDWRTIQTKGPEVRSTDISPLQPGEIYQFRVKPMVGQNEGPPSETYSLGQDPGLSAGAIAGIVIGSVFGFLLLLLLLLLLILCCLRRKKQRKEPKYPVPKTNERVATGLSQPNILLTGGVATQRNGPPIGNGNRAYTPEPYTQYNKSSTLPSSATPPAVRMATTV</sequence>
<protein>
    <submittedName>
        <fullName evidence="9">VS10L protein</fullName>
    </submittedName>
</protein>
<evidence type="ECO:0000313" key="10">
    <source>
        <dbReference type="Proteomes" id="UP001166093"/>
    </source>
</evidence>
<accession>A0ABS2XFD8</accession>
<feature type="non-terminal residue" evidence="9">
    <location>
        <position position="798"/>
    </location>
</feature>
<keyword evidence="1" id="KW-0732">Signal</keyword>
<evidence type="ECO:0000313" key="9">
    <source>
        <dbReference type="EMBL" id="MBN3272816.1"/>
    </source>
</evidence>
<dbReference type="Proteomes" id="UP001166093">
    <property type="component" value="Unassembled WGS sequence"/>
</dbReference>
<dbReference type="SMART" id="SM00409">
    <property type="entry name" value="IG"/>
    <property type="match status" value="5"/>
</dbReference>
<dbReference type="EMBL" id="JAAWVQ010024635">
    <property type="protein sequence ID" value="MBN3272816.1"/>
    <property type="molecule type" value="Genomic_DNA"/>
</dbReference>
<evidence type="ECO:0000259" key="8">
    <source>
        <dbReference type="PROSITE" id="PS50853"/>
    </source>
</evidence>
<dbReference type="InterPro" id="IPR036179">
    <property type="entry name" value="Ig-like_dom_sf"/>
</dbReference>
<dbReference type="PROSITE" id="PS50835">
    <property type="entry name" value="IG_LIKE"/>
    <property type="match status" value="4"/>
</dbReference>
<evidence type="ECO:0000259" key="7">
    <source>
        <dbReference type="PROSITE" id="PS50835"/>
    </source>
</evidence>
<dbReference type="InterPro" id="IPR003599">
    <property type="entry name" value="Ig_sub"/>
</dbReference>
<evidence type="ECO:0000256" key="2">
    <source>
        <dbReference type="ARBA" id="ARBA00022737"/>
    </source>
</evidence>
<keyword evidence="10" id="KW-1185">Reference proteome</keyword>
<proteinExistence type="predicted"/>
<dbReference type="PROSITE" id="PS50853">
    <property type="entry name" value="FN3"/>
    <property type="match status" value="1"/>
</dbReference>
<dbReference type="Pfam" id="PF07679">
    <property type="entry name" value="I-set"/>
    <property type="match status" value="2"/>
</dbReference>
<dbReference type="SMART" id="SM00408">
    <property type="entry name" value="IGc2"/>
    <property type="match status" value="4"/>
</dbReference>
<dbReference type="InterPro" id="IPR007110">
    <property type="entry name" value="Ig-like_dom"/>
</dbReference>
<feature type="region of interest" description="Disordered" evidence="5">
    <location>
        <begin position="753"/>
        <end position="798"/>
    </location>
</feature>
<evidence type="ECO:0000256" key="1">
    <source>
        <dbReference type="ARBA" id="ARBA00022729"/>
    </source>
</evidence>
<dbReference type="InterPro" id="IPR003598">
    <property type="entry name" value="Ig_sub2"/>
</dbReference>
<dbReference type="InterPro" id="IPR050831">
    <property type="entry name" value="CEA_cell_adhesion"/>
</dbReference>
<feature type="domain" description="Fibronectin type-III" evidence="8">
    <location>
        <begin position="585"/>
        <end position="686"/>
    </location>
</feature>
<name>A0ABS2XFD8_POLSP</name>
<feature type="domain" description="Ig-like" evidence="7">
    <location>
        <begin position="138"/>
        <end position="217"/>
    </location>
</feature>
<dbReference type="InterPro" id="IPR003961">
    <property type="entry name" value="FN3_dom"/>
</dbReference>
<dbReference type="Pfam" id="PF13927">
    <property type="entry name" value="Ig_3"/>
    <property type="match status" value="1"/>
</dbReference>
<feature type="non-terminal residue" evidence="9">
    <location>
        <position position="1"/>
    </location>
</feature>
<gene>
    <name evidence="9" type="primary">Vsig10l</name>
    <name evidence="9" type="ORF">GTO93_0001346</name>
</gene>
<dbReference type="Gene3D" id="2.60.40.10">
    <property type="entry name" value="Immunoglobulins"/>
    <property type="match status" value="6"/>
</dbReference>
<feature type="compositionally biased region" description="Low complexity" evidence="5">
    <location>
        <begin position="780"/>
        <end position="791"/>
    </location>
</feature>
<organism evidence="9 10">
    <name type="scientific">Polyodon spathula</name>
    <name type="common">North American paddlefish</name>
    <name type="synonym">Squalus spathula</name>
    <dbReference type="NCBI Taxonomy" id="7913"/>
    <lineage>
        <taxon>Eukaryota</taxon>
        <taxon>Metazoa</taxon>
        <taxon>Chordata</taxon>
        <taxon>Craniata</taxon>
        <taxon>Vertebrata</taxon>
        <taxon>Euteleostomi</taxon>
        <taxon>Actinopterygii</taxon>
        <taxon>Chondrostei</taxon>
        <taxon>Acipenseriformes</taxon>
        <taxon>Polyodontidae</taxon>
        <taxon>Polyodon</taxon>
    </lineage>
</organism>
<keyword evidence="6" id="KW-1133">Transmembrane helix</keyword>
<keyword evidence="2" id="KW-0677">Repeat</keyword>
<comment type="caution">
    <text evidence="9">The sequence shown here is derived from an EMBL/GenBank/DDBJ whole genome shotgun (WGS) entry which is preliminary data.</text>
</comment>
<dbReference type="SMART" id="SM00060">
    <property type="entry name" value="FN3"/>
    <property type="match status" value="1"/>
</dbReference>
<keyword evidence="3" id="KW-0325">Glycoprotein</keyword>
<evidence type="ECO:0000256" key="6">
    <source>
        <dbReference type="SAM" id="Phobius"/>
    </source>
</evidence>
<evidence type="ECO:0000256" key="4">
    <source>
        <dbReference type="ARBA" id="ARBA00023319"/>
    </source>
</evidence>
<dbReference type="CDD" id="cd00063">
    <property type="entry name" value="FN3"/>
    <property type="match status" value="1"/>
</dbReference>
<feature type="domain" description="Ig-like" evidence="7">
    <location>
        <begin position="492"/>
        <end position="582"/>
    </location>
</feature>
<dbReference type="InterPro" id="IPR013098">
    <property type="entry name" value="Ig_I-set"/>
</dbReference>
<feature type="domain" description="Ig-like" evidence="7">
    <location>
        <begin position="317"/>
        <end position="398"/>
    </location>
</feature>
<dbReference type="PANTHER" id="PTHR44427">
    <property type="entry name" value="CARCINOEMBRYONIC ANTIGEN-RELATED CELL ADHESION MOLECULE 19"/>
    <property type="match status" value="1"/>
</dbReference>
<reference evidence="9" key="1">
    <citation type="journal article" date="2021" name="Cell">
        <title>Tracing the genetic footprints of vertebrate landing in non-teleost ray-finned fishes.</title>
        <authorList>
            <person name="Bi X."/>
            <person name="Wang K."/>
            <person name="Yang L."/>
            <person name="Pan H."/>
            <person name="Jiang H."/>
            <person name="Wei Q."/>
            <person name="Fang M."/>
            <person name="Yu H."/>
            <person name="Zhu C."/>
            <person name="Cai Y."/>
            <person name="He Y."/>
            <person name="Gan X."/>
            <person name="Zeng H."/>
            <person name="Yu D."/>
            <person name="Zhu Y."/>
            <person name="Jiang H."/>
            <person name="Qiu Q."/>
            <person name="Yang H."/>
            <person name="Zhang Y.E."/>
            <person name="Wang W."/>
            <person name="Zhu M."/>
            <person name="He S."/>
            <person name="Zhang G."/>
        </authorList>
    </citation>
    <scope>NUCLEOTIDE SEQUENCE</scope>
    <source>
        <strain evidence="9">Pddl_001</strain>
    </source>
</reference>
<keyword evidence="4" id="KW-0393">Immunoglobulin domain</keyword>
<dbReference type="PANTHER" id="PTHR44427:SF5">
    <property type="entry name" value="V-SET AND IMMUNOGLOBULIN DOMAIN-CONTAINING PROTEIN 10-LIKE"/>
    <property type="match status" value="1"/>
</dbReference>
<dbReference type="Pfam" id="PF00041">
    <property type="entry name" value="fn3"/>
    <property type="match status" value="1"/>
</dbReference>